<dbReference type="PROSITE" id="PS51257">
    <property type="entry name" value="PROKAR_LIPOPROTEIN"/>
    <property type="match status" value="1"/>
</dbReference>
<feature type="chain" id="PRO_5044322612" description="Lipoprotein" evidence="2">
    <location>
        <begin position="28"/>
        <end position="260"/>
    </location>
</feature>
<proteinExistence type="predicted"/>
<accession>A0AB39SM76</accession>
<organism evidence="3">
    <name type="scientific">Streptomyces sp. R35</name>
    <dbReference type="NCBI Taxonomy" id="3238630"/>
    <lineage>
        <taxon>Bacteria</taxon>
        <taxon>Bacillati</taxon>
        <taxon>Actinomycetota</taxon>
        <taxon>Actinomycetes</taxon>
        <taxon>Kitasatosporales</taxon>
        <taxon>Streptomycetaceae</taxon>
        <taxon>Streptomyces</taxon>
    </lineage>
</organism>
<feature type="signal peptide" evidence="2">
    <location>
        <begin position="1"/>
        <end position="27"/>
    </location>
</feature>
<reference evidence="3" key="1">
    <citation type="submission" date="2024-07" db="EMBL/GenBank/DDBJ databases">
        <authorList>
            <person name="Yu S.T."/>
        </authorList>
    </citation>
    <scope>NUCLEOTIDE SEQUENCE</scope>
    <source>
        <strain evidence="3">R35</strain>
    </source>
</reference>
<name>A0AB39SM76_9ACTN</name>
<protein>
    <recommendedName>
        <fullName evidence="4">Lipoprotein</fullName>
    </recommendedName>
</protein>
<evidence type="ECO:0000313" key="3">
    <source>
        <dbReference type="EMBL" id="XDQ67687.1"/>
    </source>
</evidence>
<dbReference type="EMBL" id="CP163440">
    <property type="protein sequence ID" value="XDQ67687.1"/>
    <property type="molecule type" value="Genomic_DNA"/>
</dbReference>
<feature type="region of interest" description="Disordered" evidence="1">
    <location>
        <begin position="69"/>
        <end position="93"/>
    </location>
</feature>
<evidence type="ECO:0000256" key="2">
    <source>
        <dbReference type="SAM" id="SignalP"/>
    </source>
</evidence>
<keyword evidence="2" id="KW-0732">Signal</keyword>
<evidence type="ECO:0000256" key="1">
    <source>
        <dbReference type="SAM" id="MobiDB-lite"/>
    </source>
</evidence>
<dbReference type="AlphaFoldDB" id="A0AB39SM76"/>
<feature type="compositionally biased region" description="Basic and acidic residues" evidence="1">
    <location>
        <begin position="76"/>
        <end position="93"/>
    </location>
</feature>
<sequence length="260" mass="28333">MRPLRALCATAPAVLALLGALALTGCATTTETTGATAGRGALALPTTERGKDALIDTAQQVLVDQCLTRQGLTPRHPSDKRHASGDPNRRPVPADDRALQAALFGRGRPELSVTLATGYTVTAHTDGCLAAAQRELYGDQARWFRTRVVVNNLRAEAQQRMRRDPDYRAATTRWARCATPAHGPRPERPDTAVSARCARQSGLTRLRARLEPALLARVRADRRDQLTTYEQLRTRALHRAAALYAERTVPVTREKGSTSS</sequence>
<dbReference type="RefSeq" id="WP_369264561.1">
    <property type="nucleotide sequence ID" value="NZ_CP163440.1"/>
</dbReference>
<evidence type="ECO:0008006" key="4">
    <source>
        <dbReference type="Google" id="ProtNLM"/>
    </source>
</evidence>
<gene>
    <name evidence="3" type="ORF">AB5J50_46375</name>
</gene>